<dbReference type="InterPro" id="IPR003599">
    <property type="entry name" value="Ig_sub"/>
</dbReference>
<gene>
    <name evidence="8" type="ORF">VCS650_LOCUS36891</name>
</gene>
<dbReference type="SUPFAM" id="SSF48726">
    <property type="entry name" value="Immunoglobulin"/>
    <property type="match status" value="2"/>
</dbReference>
<dbReference type="Proteomes" id="UP000663891">
    <property type="component" value="Unassembled WGS sequence"/>
</dbReference>
<dbReference type="GO" id="GO:0005886">
    <property type="term" value="C:plasma membrane"/>
    <property type="evidence" value="ECO:0007669"/>
    <property type="project" value="TreeGrafter"/>
</dbReference>
<dbReference type="GO" id="GO:0008046">
    <property type="term" value="F:axon guidance receptor activity"/>
    <property type="evidence" value="ECO:0007669"/>
    <property type="project" value="TreeGrafter"/>
</dbReference>
<evidence type="ECO:0000313" key="9">
    <source>
        <dbReference type="Proteomes" id="UP000663891"/>
    </source>
</evidence>
<keyword evidence="5" id="KW-0393">Immunoglobulin domain</keyword>
<evidence type="ECO:0000256" key="6">
    <source>
        <dbReference type="SAM" id="MobiDB-lite"/>
    </source>
</evidence>
<dbReference type="FunFam" id="2.60.40.10:FF:000425">
    <property type="entry name" value="Myosin light chain kinase"/>
    <property type="match status" value="1"/>
</dbReference>
<dbReference type="Pfam" id="PF07679">
    <property type="entry name" value="I-set"/>
    <property type="match status" value="2"/>
</dbReference>
<dbReference type="GO" id="GO:0050808">
    <property type="term" value="P:synapse organization"/>
    <property type="evidence" value="ECO:0007669"/>
    <property type="project" value="TreeGrafter"/>
</dbReference>
<dbReference type="Gene3D" id="2.60.40.10">
    <property type="entry name" value="Immunoglobulins"/>
    <property type="match status" value="2"/>
</dbReference>
<dbReference type="PANTHER" id="PTHR45080:SF8">
    <property type="entry name" value="IG-LIKE DOMAIN-CONTAINING PROTEIN"/>
    <property type="match status" value="1"/>
</dbReference>
<organism evidence="8 9">
    <name type="scientific">Adineta steineri</name>
    <dbReference type="NCBI Taxonomy" id="433720"/>
    <lineage>
        <taxon>Eukaryota</taxon>
        <taxon>Metazoa</taxon>
        <taxon>Spiralia</taxon>
        <taxon>Gnathifera</taxon>
        <taxon>Rotifera</taxon>
        <taxon>Eurotatoria</taxon>
        <taxon>Bdelloidea</taxon>
        <taxon>Adinetida</taxon>
        <taxon>Adinetidae</taxon>
        <taxon>Adineta</taxon>
    </lineage>
</organism>
<evidence type="ECO:0000256" key="1">
    <source>
        <dbReference type="ARBA" id="ARBA00004496"/>
    </source>
</evidence>
<accession>A0A815LCP2</accession>
<dbReference type="InterPro" id="IPR013098">
    <property type="entry name" value="Ig_I-set"/>
</dbReference>
<comment type="subcellular location">
    <subcellularLocation>
        <location evidence="1">Cytoplasm</location>
    </subcellularLocation>
</comment>
<proteinExistence type="predicted"/>
<dbReference type="InterPro" id="IPR013783">
    <property type="entry name" value="Ig-like_fold"/>
</dbReference>
<evidence type="ECO:0000256" key="2">
    <source>
        <dbReference type="ARBA" id="ARBA00022490"/>
    </source>
</evidence>
<comment type="caution">
    <text evidence="8">The sequence shown here is derived from an EMBL/GenBank/DDBJ whole genome shotgun (WGS) entry which is preliminary data.</text>
</comment>
<dbReference type="SMART" id="SM00409">
    <property type="entry name" value="IG"/>
    <property type="match status" value="1"/>
</dbReference>
<reference evidence="8" key="1">
    <citation type="submission" date="2021-02" db="EMBL/GenBank/DDBJ databases">
        <authorList>
            <person name="Nowell W R."/>
        </authorList>
    </citation>
    <scope>NUCLEOTIDE SEQUENCE</scope>
</reference>
<keyword evidence="4" id="KW-1015">Disulfide bond</keyword>
<evidence type="ECO:0000259" key="7">
    <source>
        <dbReference type="PROSITE" id="PS50835"/>
    </source>
</evidence>
<dbReference type="SMART" id="SM00408">
    <property type="entry name" value="IGc2"/>
    <property type="match status" value="2"/>
</dbReference>
<keyword evidence="3" id="KW-0732">Signal</keyword>
<dbReference type="PROSITE" id="PS50835">
    <property type="entry name" value="IG_LIKE"/>
    <property type="match status" value="1"/>
</dbReference>
<dbReference type="InterPro" id="IPR050958">
    <property type="entry name" value="Cell_Adh-Cytoskel_Orgn"/>
</dbReference>
<feature type="region of interest" description="Disordered" evidence="6">
    <location>
        <begin position="160"/>
        <end position="182"/>
    </location>
</feature>
<dbReference type="EMBL" id="CAJNON010000944">
    <property type="protein sequence ID" value="CAF1407498.1"/>
    <property type="molecule type" value="Genomic_DNA"/>
</dbReference>
<dbReference type="GO" id="GO:0043025">
    <property type="term" value="C:neuronal cell body"/>
    <property type="evidence" value="ECO:0007669"/>
    <property type="project" value="TreeGrafter"/>
</dbReference>
<name>A0A815LCP2_9BILA</name>
<protein>
    <recommendedName>
        <fullName evidence="7">Ig-like domain-containing protein</fullName>
    </recommendedName>
</protein>
<dbReference type="GO" id="GO:0005737">
    <property type="term" value="C:cytoplasm"/>
    <property type="evidence" value="ECO:0007669"/>
    <property type="project" value="UniProtKB-SubCell"/>
</dbReference>
<evidence type="ECO:0000256" key="3">
    <source>
        <dbReference type="ARBA" id="ARBA00022729"/>
    </source>
</evidence>
<keyword evidence="2" id="KW-0963">Cytoplasm</keyword>
<feature type="region of interest" description="Disordered" evidence="6">
    <location>
        <begin position="249"/>
        <end position="274"/>
    </location>
</feature>
<dbReference type="GO" id="GO:0030424">
    <property type="term" value="C:axon"/>
    <property type="evidence" value="ECO:0007669"/>
    <property type="project" value="TreeGrafter"/>
</dbReference>
<feature type="domain" description="Ig-like" evidence="7">
    <location>
        <begin position="314"/>
        <end position="409"/>
    </location>
</feature>
<sequence length="486" mass="55295">MAANANLADQSLEDVDVQSILSSRLEEFKQEQSEHFSKSIYLLTTVVDHIDGKLQERLEQAKTVSTEERIILFPYNLGNSHWIGLIMKFKMNEEIERAFFIDPVVNSRFNREKLQKLFSEIFPDTVLRPRPVQHQIDQTHSALFISENLVKAATSFGSTEFKSSNENYSSSRISDDQKSNFSQEENDDKRLVFKCKIAADSKPDLFWSHDDVAIQDSGRYLIYCDPLPNNAYVACLIIDDVNTSDAGKYKTSTKNKLGENQDQGSGGRKTFTQAPQVLPSLVEDHIYEFRATAEKEARKGTPSDATTPIKVKDPNISTTAPEFLRRIKDGKGNENKTITLECEVIKTPKSDVEWFKGTKEISQGAKYTITRDGDKCILVINNTTPDDADEYSIKVRNKGGSRMCRCNVSIRSLLRFRLPPKYQDILNYDGNDITKDKNVSIDVSDRATTLTIRIGDYYTTGCQLERATRKHESIYDYYDIVEEIGR</sequence>
<evidence type="ECO:0000256" key="4">
    <source>
        <dbReference type="ARBA" id="ARBA00023157"/>
    </source>
</evidence>
<dbReference type="GO" id="GO:0007156">
    <property type="term" value="P:homophilic cell adhesion via plasma membrane adhesion molecules"/>
    <property type="evidence" value="ECO:0007669"/>
    <property type="project" value="TreeGrafter"/>
</dbReference>
<dbReference type="InterPro" id="IPR007110">
    <property type="entry name" value="Ig-like_dom"/>
</dbReference>
<evidence type="ECO:0000256" key="5">
    <source>
        <dbReference type="ARBA" id="ARBA00023319"/>
    </source>
</evidence>
<dbReference type="AlphaFoldDB" id="A0A815LCP2"/>
<evidence type="ECO:0000313" key="8">
    <source>
        <dbReference type="EMBL" id="CAF1407498.1"/>
    </source>
</evidence>
<dbReference type="InterPro" id="IPR036179">
    <property type="entry name" value="Ig-like_dom_sf"/>
</dbReference>
<feature type="compositionally biased region" description="Polar residues" evidence="6">
    <location>
        <begin position="249"/>
        <end position="263"/>
    </location>
</feature>
<dbReference type="InterPro" id="IPR003598">
    <property type="entry name" value="Ig_sub2"/>
</dbReference>
<dbReference type="OrthoDB" id="504170at2759"/>
<feature type="region of interest" description="Disordered" evidence="6">
    <location>
        <begin position="293"/>
        <end position="315"/>
    </location>
</feature>
<dbReference type="PANTHER" id="PTHR45080">
    <property type="entry name" value="CONTACTIN 5"/>
    <property type="match status" value="1"/>
</dbReference>